<dbReference type="InterPro" id="IPR050769">
    <property type="entry name" value="NAT_camello-type"/>
</dbReference>
<dbReference type="EMBL" id="JACWMS010000005">
    <property type="protein sequence ID" value="MBD1322190.1"/>
    <property type="molecule type" value="Genomic_DNA"/>
</dbReference>
<dbReference type="PROSITE" id="PS51186">
    <property type="entry name" value="GNAT"/>
    <property type="match status" value="1"/>
</dbReference>
<dbReference type="InterPro" id="IPR016181">
    <property type="entry name" value="Acyl_CoA_acyltransferase"/>
</dbReference>
<evidence type="ECO:0000313" key="3">
    <source>
        <dbReference type="EMBL" id="MBD1322190.1"/>
    </source>
</evidence>
<organism evidence="3 4">
    <name type="scientific">Gordonia hankookensis</name>
    <dbReference type="NCBI Taxonomy" id="589403"/>
    <lineage>
        <taxon>Bacteria</taxon>
        <taxon>Bacillati</taxon>
        <taxon>Actinomycetota</taxon>
        <taxon>Actinomycetes</taxon>
        <taxon>Mycobacteriales</taxon>
        <taxon>Gordoniaceae</taxon>
        <taxon>Gordonia</taxon>
    </lineage>
</organism>
<dbReference type="CDD" id="cd04301">
    <property type="entry name" value="NAT_SF"/>
    <property type="match status" value="1"/>
</dbReference>
<feature type="domain" description="N-acetyltransferase" evidence="2">
    <location>
        <begin position="17"/>
        <end position="172"/>
    </location>
</feature>
<keyword evidence="1" id="KW-0808">Transferase</keyword>
<dbReference type="SUPFAM" id="SSF55729">
    <property type="entry name" value="Acyl-CoA N-acyltransferases (Nat)"/>
    <property type="match status" value="1"/>
</dbReference>
<evidence type="ECO:0000259" key="2">
    <source>
        <dbReference type="PROSITE" id="PS51186"/>
    </source>
</evidence>
<keyword evidence="4" id="KW-1185">Reference proteome</keyword>
<dbReference type="InterPro" id="IPR000182">
    <property type="entry name" value="GNAT_dom"/>
</dbReference>
<protein>
    <submittedName>
        <fullName evidence="3">GNAT family N-acetyltransferase</fullName>
    </submittedName>
</protein>
<dbReference type="Gene3D" id="3.40.630.30">
    <property type="match status" value="1"/>
</dbReference>
<dbReference type="PANTHER" id="PTHR13947:SF37">
    <property type="entry name" value="LD18367P"/>
    <property type="match status" value="1"/>
</dbReference>
<name>A0ABR7WHE3_9ACTN</name>
<dbReference type="PANTHER" id="PTHR13947">
    <property type="entry name" value="GNAT FAMILY N-ACETYLTRANSFERASE"/>
    <property type="match status" value="1"/>
</dbReference>
<dbReference type="Proteomes" id="UP000602395">
    <property type="component" value="Unassembled WGS sequence"/>
</dbReference>
<dbReference type="Pfam" id="PF00583">
    <property type="entry name" value="Acetyltransf_1"/>
    <property type="match status" value="1"/>
</dbReference>
<reference evidence="3 4" key="1">
    <citation type="submission" date="2020-09" db="EMBL/GenBank/DDBJ databases">
        <title>Novel species in genus Gordonia.</title>
        <authorList>
            <person name="Zhang G."/>
        </authorList>
    </citation>
    <scope>NUCLEOTIDE SEQUENCE [LARGE SCALE GENOMIC DNA]</scope>
    <source>
        <strain evidence="3 4">ON-33</strain>
    </source>
</reference>
<proteinExistence type="predicted"/>
<accession>A0ABR7WHE3</accession>
<evidence type="ECO:0000256" key="1">
    <source>
        <dbReference type="ARBA" id="ARBA00022679"/>
    </source>
</evidence>
<gene>
    <name evidence="3" type="ORF">IDF66_21640</name>
</gene>
<comment type="caution">
    <text evidence="3">The sequence shown here is derived from an EMBL/GenBank/DDBJ whole genome shotgun (WGS) entry which is preliminary data.</text>
</comment>
<evidence type="ECO:0000313" key="4">
    <source>
        <dbReference type="Proteomes" id="UP000602395"/>
    </source>
</evidence>
<sequence length="175" mass="19130">MSDTQSGQATSVSADAVTIRPMDRPGDLGWVIQTHGEVYAREYGWDASFEALVATIAADYAIGHDPRREAAWIAELEGRRVGCVFCVAGDTAGTAQLRVLLVDPAARGHALGTRLVDTCLDFARAAGYRRITLWTNDVLTSARRIYQAAGFTLVDEEQHHSFGHDLLGQNWARDL</sequence>